<feature type="compositionally biased region" description="Basic and acidic residues" evidence="1">
    <location>
        <begin position="90"/>
        <end position="127"/>
    </location>
</feature>
<proteinExistence type="predicted"/>
<dbReference type="AlphaFoldDB" id="A0A6L2KS54"/>
<dbReference type="EMBL" id="BKCJ010002777">
    <property type="protein sequence ID" value="GEU50855.1"/>
    <property type="molecule type" value="Genomic_DNA"/>
</dbReference>
<accession>A0A6L2KS54</accession>
<protein>
    <submittedName>
        <fullName evidence="2">Uncharacterized protein</fullName>
    </submittedName>
</protein>
<feature type="region of interest" description="Disordered" evidence="1">
    <location>
        <begin position="87"/>
        <end position="150"/>
    </location>
</feature>
<evidence type="ECO:0000313" key="2">
    <source>
        <dbReference type="EMBL" id="GEU50855.1"/>
    </source>
</evidence>
<gene>
    <name evidence="2" type="ORF">Tci_022833</name>
</gene>
<feature type="compositionally biased region" description="Low complexity" evidence="1">
    <location>
        <begin position="128"/>
        <end position="146"/>
    </location>
</feature>
<sequence length="364" mass="41440">MNFKSTITESLEDVVLAKSSSQPQYTCEAAASLTEFELKKILIDNMEKSQTTLTADEHKELYKALVNSCNVDKDLFEVYGKVVSLKRGRKDKDKDKDPPARFDQGLKRQNTSKDAESSKGSRSKESKSTSSSKGTTSSQPKSSGKSAQPEELIRIVDDIVEQCNQGQDMSNIDDQPDAEVALNHDWFNILEWPSTPDLDWNVRKIVNFRPPQTWINKIAQVEKPPLSFDKLISTPIDFSSYVMNYLKIDNLTQDYLVGQVFNLLKRTCKSHVELEYNIQECYKVVTDQLDWNNPEGKEYPFDLSKPLPLIMDRGRQVVHVDYFINNDLEYLRGGSLSKKYTTSTTKTKAAKYDIPGIKDMVPSF</sequence>
<organism evidence="2">
    <name type="scientific">Tanacetum cinerariifolium</name>
    <name type="common">Dalmatian daisy</name>
    <name type="synonym">Chrysanthemum cinerariifolium</name>
    <dbReference type="NCBI Taxonomy" id="118510"/>
    <lineage>
        <taxon>Eukaryota</taxon>
        <taxon>Viridiplantae</taxon>
        <taxon>Streptophyta</taxon>
        <taxon>Embryophyta</taxon>
        <taxon>Tracheophyta</taxon>
        <taxon>Spermatophyta</taxon>
        <taxon>Magnoliopsida</taxon>
        <taxon>eudicotyledons</taxon>
        <taxon>Gunneridae</taxon>
        <taxon>Pentapetalae</taxon>
        <taxon>asterids</taxon>
        <taxon>campanulids</taxon>
        <taxon>Asterales</taxon>
        <taxon>Asteraceae</taxon>
        <taxon>Asteroideae</taxon>
        <taxon>Anthemideae</taxon>
        <taxon>Anthemidinae</taxon>
        <taxon>Tanacetum</taxon>
    </lineage>
</organism>
<name>A0A6L2KS54_TANCI</name>
<comment type="caution">
    <text evidence="2">The sequence shown here is derived from an EMBL/GenBank/DDBJ whole genome shotgun (WGS) entry which is preliminary data.</text>
</comment>
<reference evidence="2" key="1">
    <citation type="journal article" date="2019" name="Sci. Rep.">
        <title>Draft genome of Tanacetum cinerariifolium, the natural source of mosquito coil.</title>
        <authorList>
            <person name="Yamashiro T."/>
            <person name="Shiraishi A."/>
            <person name="Satake H."/>
            <person name="Nakayama K."/>
        </authorList>
    </citation>
    <scope>NUCLEOTIDE SEQUENCE</scope>
</reference>
<evidence type="ECO:0000256" key="1">
    <source>
        <dbReference type="SAM" id="MobiDB-lite"/>
    </source>
</evidence>